<feature type="region of interest" description="Disordered" evidence="5">
    <location>
        <begin position="325"/>
        <end position="361"/>
    </location>
</feature>
<reference evidence="7" key="1">
    <citation type="submission" date="2025-08" db="UniProtKB">
        <authorList>
            <consortium name="RefSeq"/>
        </authorList>
    </citation>
    <scope>IDENTIFICATION</scope>
    <source>
        <tissue evidence="7">Gonads</tissue>
    </source>
</reference>
<dbReference type="PANTHER" id="PTHR23311:SF5">
    <property type="entry name" value="CENTROSOMAL PROTEIN OF 72 KDA"/>
    <property type="match status" value="1"/>
</dbReference>
<keyword evidence="2" id="KW-0677">Repeat</keyword>
<dbReference type="GeneID" id="106179419"/>
<dbReference type="PANTHER" id="PTHR23311">
    <property type="entry name" value="HEAT SHOCK REGULATED 2"/>
    <property type="match status" value="1"/>
</dbReference>
<feature type="region of interest" description="Disordered" evidence="5">
    <location>
        <begin position="507"/>
        <end position="527"/>
    </location>
</feature>
<feature type="compositionally biased region" description="Polar residues" evidence="5">
    <location>
        <begin position="325"/>
        <end position="343"/>
    </location>
</feature>
<keyword evidence="6" id="KW-1185">Reference proteome</keyword>
<keyword evidence="1" id="KW-0433">Leucine-rich repeat</keyword>
<protein>
    <submittedName>
        <fullName evidence="7">Centrosomal protein of 72 kDa</fullName>
    </submittedName>
</protein>
<dbReference type="SUPFAM" id="SSF52058">
    <property type="entry name" value="L domain-like"/>
    <property type="match status" value="1"/>
</dbReference>
<proteinExistence type="predicted"/>
<dbReference type="InterPro" id="IPR001611">
    <property type="entry name" value="Leu-rich_rpt"/>
</dbReference>
<evidence type="ECO:0000256" key="1">
    <source>
        <dbReference type="ARBA" id="ARBA00022614"/>
    </source>
</evidence>
<dbReference type="Pfam" id="PF14580">
    <property type="entry name" value="LRR_9"/>
    <property type="match status" value="1"/>
</dbReference>
<dbReference type="SMART" id="SM00365">
    <property type="entry name" value="LRR_SD22"/>
    <property type="match status" value="1"/>
</dbReference>
<evidence type="ECO:0000256" key="3">
    <source>
        <dbReference type="ARBA" id="ARBA00023054"/>
    </source>
</evidence>
<dbReference type="AlphaFoldDB" id="A0A1S3K7M0"/>
<name>A0A1S3K7M0_LINAN</name>
<sequence>MALIITEDWIRERVNLKHDNLEDVRSLSLCGNYVDKIDSLGSALRKFSRLKSLDLSRNAITSLEGLEHLKMLEKLNLYYNNVPTLSELYRLRGCESLQELDLRLNPVARNEPDYRLFLIHMLPSLRKLVCMSFPALDDDDVELLDLIARTKGDLSQPRHITGSSATQPEAVDYSPERIKRMESAAMEASAPPPVPTYPPGSPINKAMKGQTVSGTAPQITSDSYHNRYPHLFGSIGEHADPLHRNAGTGKQEFRVHFQDSSHKPADTNLKFQDEIDAYTSYKVQGHFTPHPGTASSQPIKFTSGQVTAEPLTQEQNYAQPPVQAQSNIPYSSISPSRSVQHQLGHTPPEKLQPQPDQRQTTLSQIPSILEPPSSIRPPPDVSSESAGLGREELLSHLCDLADKYWNGAKSLHRNSRFQKMAHSYLNEHLQGQDESPGMAQVQEQIDRLKQENSLLRERLESLANQRAEEEDPRLKNTLHQAQKDVEILRERLQQSIEENKVLQQRLSASEGGQQTAKNTSFTGLGSSAVDSGHLEELHAENQRLQHERDTLKIRLKQYAQMQELASMLQESHKSLVQTNEHLIRELDESRERHKAEVQQLHWSYEQMKKTASFLPSMGDSTHTNGYQ</sequence>
<evidence type="ECO:0000313" key="7">
    <source>
        <dbReference type="RefSeq" id="XP_013418492.1"/>
    </source>
</evidence>
<evidence type="ECO:0000256" key="5">
    <source>
        <dbReference type="SAM" id="MobiDB-lite"/>
    </source>
</evidence>
<dbReference type="RefSeq" id="XP_013418492.1">
    <property type="nucleotide sequence ID" value="XM_013563038.1"/>
</dbReference>
<dbReference type="InterPro" id="IPR032675">
    <property type="entry name" value="LRR_dom_sf"/>
</dbReference>
<dbReference type="Proteomes" id="UP000085678">
    <property type="component" value="Unplaced"/>
</dbReference>
<accession>A0A1S3K7M0</accession>
<dbReference type="Gene3D" id="3.80.10.10">
    <property type="entry name" value="Ribonuclease Inhibitor"/>
    <property type="match status" value="1"/>
</dbReference>
<organism evidence="6 7">
    <name type="scientific">Lingula anatina</name>
    <name type="common">Brachiopod</name>
    <name type="synonym">Lingula unguis</name>
    <dbReference type="NCBI Taxonomy" id="7574"/>
    <lineage>
        <taxon>Eukaryota</taxon>
        <taxon>Metazoa</taxon>
        <taxon>Spiralia</taxon>
        <taxon>Lophotrochozoa</taxon>
        <taxon>Brachiopoda</taxon>
        <taxon>Linguliformea</taxon>
        <taxon>Lingulata</taxon>
        <taxon>Lingulida</taxon>
        <taxon>Linguloidea</taxon>
        <taxon>Lingulidae</taxon>
        <taxon>Lingula</taxon>
    </lineage>
</organism>
<dbReference type="PROSITE" id="PS51450">
    <property type="entry name" value="LRR"/>
    <property type="match status" value="2"/>
</dbReference>
<evidence type="ECO:0000313" key="6">
    <source>
        <dbReference type="Proteomes" id="UP000085678"/>
    </source>
</evidence>
<feature type="region of interest" description="Disordered" evidence="5">
    <location>
        <begin position="368"/>
        <end position="387"/>
    </location>
</feature>
<evidence type="ECO:0000256" key="4">
    <source>
        <dbReference type="SAM" id="Coils"/>
    </source>
</evidence>
<dbReference type="InParanoid" id="A0A1S3K7M0"/>
<dbReference type="KEGG" id="lak:106179419"/>
<dbReference type="STRING" id="7574.A0A1S3K7M0"/>
<gene>
    <name evidence="7" type="primary">LOC106179419</name>
</gene>
<dbReference type="OrthoDB" id="676979at2759"/>
<feature type="coiled-coil region" evidence="4">
    <location>
        <begin position="534"/>
        <end position="599"/>
    </location>
</feature>
<keyword evidence="3 4" id="KW-0175">Coiled coil</keyword>
<evidence type="ECO:0000256" key="2">
    <source>
        <dbReference type="ARBA" id="ARBA00022737"/>
    </source>
</evidence>
<feature type="coiled-coil region" evidence="4">
    <location>
        <begin position="438"/>
        <end position="505"/>
    </location>
</feature>
<dbReference type="InterPro" id="IPR055320">
    <property type="entry name" value="CEP72-like"/>
</dbReference>